<dbReference type="Proteomes" id="UP000838878">
    <property type="component" value="Chromosome 1"/>
</dbReference>
<gene>
    <name evidence="2" type="ORF">BINO364_LOCUS1610</name>
</gene>
<keyword evidence="3" id="KW-1185">Reference proteome</keyword>
<feature type="non-terminal residue" evidence="2">
    <location>
        <position position="165"/>
    </location>
</feature>
<dbReference type="OrthoDB" id="7461462at2759"/>
<accession>A0A8J9U693</accession>
<proteinExistence type="predicted"/>
<dbReference type="AlphaFoldDB" id="A0A8J9U693"/>
<feature type="region of interest" description="Disordered" evidence="1">
    <location>
        <begin position="112"/>
        <end position="136"/>
    </location>
</feature>
<evidence type="ECO:0000256" key="1">
    <source>
        <dbReference type="SAM" id="MobiDB-lite"/>
    </source>
</evidence>
<dbReference type="EMBL" id="OV170221">
    <property type="protein sequence ID" value="CAH0714577.1"/>
    <property type="molecule type" value="Genomic_DNA"/>
</dbReference>
<feature type="compositionally biased region" description="Pro residues" evidence="1">
    <location>
        <begin position="118"/>
        <end position="134"/>
    </location>
</feature>
<sequence>MNNTKKAHHSGQASPQLEQYLSLLGLLVEYVKARPALERAEAAQVGERGEVEVLGLGHREAPDEEVEEAGVVHVYGGGCRVAGDVNACRGLSGRRRAAAAFGGHWALRSRLAPHHPDPLAPPRTPSRPHAPPPRLHARRVARTRRKMRASFPVCNCRLSVLIMTS</sequence>
<evidence type="ECO:0000313" key="2">
    <source>
        <dbReference type="EMBL" id="CAH0714577.1"/>
    </source>
</evidence>
<name>A0A8J9U693_9NEOP</name>
<protein>
    <submittedName>
        <fullName evidence="2">Uncharacterized protein</fullName>
    </submittedName>
</protein>
<evidence type="ECO:0000313" key="3">
    <source>
        <dbReference type="Proteomes" id="UP000838878"/>
    </source>
</evidence>
<reference evidence="2" key="1">
    <citation type="submission" date="2021-12" db="EMBL/GenBank/DDBJ databases">
        <authorList>
            <person name="Martin H S."/>
        </authorList>
    </citation>
    <scope>NUCLEOTIDE SEQUENCE</scope>
</reference>
<organism evidence="2 3">
    <name type="scientific">Brenthis ino</name>
    <name type="common">lesser marbled fritillary</name>
    <dbReference type="NCBI Taxonomy" id="405034"/>
    <lineage>
        <taxon>Eukaryota</taxon>
        <taxon>Metazoa</taxon>
        <taxon>Ecdysozoa</taxon>
        <taxon>Arthropoda</taxon>
        <taxon>Hexapoda</taxon>
        <taxon>Insecta</taxon>
        <taxon>Pterygota</taxon>
        <taxon>Neoptera</taxon>
        <taxon>Endopterygota</taxon>
        <taxon>Lepidoptera</taxon>
        <taxon>Glossata</taxon>
        <taxon>Ditrysia</taxon>
        <taxon>Papilionoidea</taxon>
        <taxon>Nymphalidae</taxon>
        <taxon>Heliconiinae</taxon>
        <taxon>Argynnini</taxon>
        <taxon>Brenthis</taxon>
    </lineage>
</organism>